<protein>
    <submittedName>
        <fullName evidence="1">MinD/ParA family protein</fullName>
    </submittedName>
</protein>
<dbReference type="SUPFAM" id="SSF52540">
    <property type="entry name" value="P-loop containing nucleoside triphosphate hydrolases"/>
    <property type="match status" value="1"/>
</dbReference>
<organism evidence="1 2">
    <name type="scientific">Streptomonospora algeriensis</name>
    <dbReference type="NCBI Taxonomy" id="995084"/>
    <lineage>
        <taxon>Bacteria</taxon>
        <taxon>Bacillati</taxon>
        <taxon>Actinomycetota</taxon>
        <taxon>Actinomycetes</taxon>
        <taxon>Streptosporangiales</taxon>
        <taxon>Nocardiopsidaceae</taxon>
        <taxon>Streptomonospora</taxon>
    </lineage>
</organism>
<feature type="non-terminal residue" evidence="1">
    <location>
        <position position="205"/>
    </location>
</feature>
<accession>A0ABW3BNZ1</accession>
<dbReference type="Gene3D" id="3.40.50.300">
    <property type="entry name" value="P-loop containing nucleotide triphosphate hydrolases"/>
    <property type="match status" value="1"/>
</dbReference>
<dbReference type="Proteomes" id="UP001596956">
    <property type="component" value="Unassembled WGS sequence"/>
</dbReference>
<dbReference type="PANTHER" id="PTHR43384:SF14">
    <property type="entry name" value="ESX-1 SECRETION-ASSOCIATED PROTEIN ESPI"/>
    <property type="match status" value="1"/>
</dbReference>
<name>A0ABW3BNZ1_9ACTN</name>
<reference evidence="2" key="1">
    <citation type="journal article" date="2019" name="Int. J. Syst. Evol. Microbiol.">
        <title>The Global Catalogue of Microorganisms (GCM) 10K type strain sequencing project: providing services to taxonomists for standard genome sequencing and annotation.</title>
        <authorList>
            <consortium name="The Broad Institute Genomics Platform"/>
            <consortium name="The Broad Institute Genome Sequencing Center for Infectious Disease"/>
            <person name="Wu L."/>
            <person name="Ma J."/>
        </authorList>
    </citation>
    <scope>NUCLEOTIDE SEQUENCE [LARGE SCALE GENOMIC DNA]</scope>
    <source>
        <strain evidence="2">CCUG 63369</strain>
    </source>
</reference>
<keyword evidence="2" id="KW-1185">Reference proteome</keyword>
<sequence>KTDVPAGDIERLRTAVPGPRNVVVLGCTGGAGQTATTLMLGHTLAAYRDERVAAVDVNPGSGGLSRRVRSETPETVTSLLANADTVHTYAGMRRYTSRLQTTGLEVVATLDDPYVQTLDDRDYAGLAGLLERFYEVTVLDPAATGVARALPAADGMVLVAPASEDAARAVAMTFEWLDGHGYAALRSTSVVVINGVSKRSLADVD</sequence>
<dbReference type="InterPro" id="IPR027417">
    <property type="entry name" value="P-loop_NTPase"/>
</dbReference>
<evidence type="ECO:0000313" key="1">
    <source>
        <dbReference type="EMBL" id="MFD0804298.1"/>
    </source>
</evidence>
<feature type="non-terminal residue" evidence="1">
    <location>
        <position position="1"/>
    </location>
</feature>
<comment type="caution">
    <text evidence="1">The sequence shown here is derived from an EMBL/GenBank/DDBJ whole genome shotgun (WGS) entry which is preliminary data.</text>
</comment>
<dbReference type="InterPro" id="IPR050625">
    <property type="entry name" value="ParA/MinD_ATPase"/>
</dbReference>
<gene>
    <name evidence="1" type="ORF">ACFQZU_23685</name>
</gene>
<proteinExistence type="predicted"/>
<dbReference type="EMBL" id="JBHTHR010001533">
    <property type="protein sequence ID" value="MFD0804298.1"/>
    <property type="molecule type" value="Genomic_DNA"/>
</dbReference>
<evidence type="ECO:0000313" key="2">
    <source>
        <dbReference type="Proteomes" id="UP001596956"/>
    </source>
</evidence>
<dbReference type="PANTHER" id="PTHR43384">
    <property type="entry name" value="SEPTUM SITE-DETERMINING PROTEIN MIND HOMOLOG, CHLOROPLASTIC-RELATED"/>
    <property type="match status" value="1"/>
</dbReference>